<dbReference type="InterPro" id="IPR036390">
    <property type="entry name" value="WH_DNA-bd_sf"/>
</dbReference>
<dbReference type="InterPro" id="IPR018309">
    <property type="entry name" value="Tscrpt_reg_PadR_C"/>
</dbReference>
<organism evidence="3 4">
    <name type="scientific">Kitasatospora putterlickiae</name>
    <dbReference type="NCBI Taxonomy" id="221725"/>
    <lineage>
        <taxon>Bacteria</taxon>
        <taxon>Bacillati</taxon>
        <taxon>Actinomycetota</taxon>
        <taxon>Actinomycetes</taxon>
        <taxon>Kitasatosporales</taxon>
        <taxon>Streptomycetaceae</taxon>
        <taxon>Kitasatospora</taxon>
    </lineage>
</organism>
<keyword evidence="4" id="KW-1185">Reference proteome</keyword>
<protein>
    <recommendedName>
        <fullName evidence="5">PadR family transcriptional regulator</fullName>
    </recommendedName>
</protein>
<reference evidence="4" key="1">
    <citation type="journal article" date="2019" name="Int. J. Syst. Evol. Microbiol.">
        <title>The Global Catalogue of Microorganisms (GCM) 10K type strain sequencing project: providing services to taxonomists for standard genome sequencing and annotation.</title>
        <authorList>
            <consortium name="The Broad Institute Genomics Platform"/>
            <consortium name="The Broad Institute Genome Sequencing Center for Infectious Disease"/>
            <person name="Wu L."/>
            <person name="Ma J."/>
        </authorList>
    </citation>
    <scope>NUCLEOTIDE SEQUENCE [LARGE SCALE GENOMIC DNA]</scope>
    <source>
        <strain evidence="4">JCM 12393</strain>
    </source>
</reference>
<dbReference type="PANTHER" id="PTHR43252">
    <property type="entry name" value="TRANSCRIPTIONAL REGULATOR YQJI"/>
    <property type="match status" value="1"/>
</dbReference>
<dbReference type="RefSeq" id="WP_344339241.1">
    <property type="nucleotide sequence ID" value="NZ_BAAAKJ010000257.1"/>
</dbReference>
<evidence type="ECO:0000259" key="1">
    <source>
        <dbReference type="Pfam" id="PF03551"/>
    </source>
</evidence>
<proteinExistence type="predicted"/>
<feature type="domain" description="Transcription regulator PadR C-terminal" evidence="2">
    <location>
        <begin position="98"/>
        <end position="182"/>
    </location>
</feature>
<dbReference type="InterPro" id="IPR005149">
    <property type="entry name" value="Tscrpt_reg_PadR_N"/>
</dbReference>
<gene>
    <name evidence="3" type="ORF">GCM10009639_48350</name>
</gene>
<dbReference type="Pfam" id="PF10400">
    <property type="entry name" value="Vir_act_alpha_C"/>
    <property type="match status" value="1"/>
</dbReference>
<dbReference type="SUPFAM" id="SSF46785">
    <property type="entry name" value="Winged helix' DNA-binding domain"/>
    <property type="match status" value="1"/>
</dbReference>
<accession>A0ABP4J3Z4</accession>
<evidence type="ECO:0000313" key="4">
    <source>
        <dbReference type="Proteomes" id="UP001499863"/>
    </source>
</evidence>
<comment type="caution">
    <text evidence="3">The sequence shown here is derived from an EMBL/GenBank/DDBJ whole genome shotgun (WGS) entry which is preliminary data.</text>
</comment>
<dbReference type="InterPro" id="IPR036388">
    <property type="entry name" value="WH-like_DNA-bd_sf"/>
</dbReference>
<dbReference type="Proteomes" id="UP001499863">
    <property type="component" value="Unassembled WGS sequence"/>
</dbReference>
<sequence length="202" mass="23475">MKFDHVLLGLLALHPRSGWDLKQWLAGEGQFVRSNAHPSQIYRLLKRMAEQGWVVYETDPRDGRPDAKVYRLTDAGRAELIREAHAPYEPTSRFQDPDFMARFYFSAQLAPERLLPLIDTELAYRRRQVAVMRPRDRSLSFPEDAPETDVQRLRMIRELTHEYGTSAVDAWLDWLERVRRLLADGTIPTTSPSPTSNEETPR</sequence>
<dbReference type="EMBL" id="BAAAKJ010000257">
    <property type="protein sequence ID" value="GAA1403461.1"/>
    <property type="molecule type" value="Genomic_DNA"/>
</dbReference>
<dbReference type="Pfam" id="PF03551">
    <property type="entry name" value="PadR"/>
    <property type="match status" value="1"/>
</dbReference>
<dbReference type="PANTHER" id="PTHR43252:SF6">
    <property type="entry name" value="NEGATIVE TRANSCRIPTION REGULATOR PADR"/>
    <property type="match status" value="1"/>
</dbReference>
<evidence type="ECO:0000259" key="2">
    <source>
        <dbReference type="Pfam" id="PF10400"/>
    </source>
</evidence>
<dbReference type="Gene3D" id="1.10.10.10">
    <property type="entry name" value="Winged helix-like DNA-binding domain superfamily/Winged helix DNA-binding domain"/>
    <property type="match status" value="1"/>
</dbReference>
<evidence type="ECO:0008006" key="5">
    <source>
        <dbReference type="Google" id="ProtNLM"/>
    </source>
</evidence>
<evidence type="ECO:0000313" key="3">
    <source>
        <dbReference type="EMBL" id="GAA1403461.1"/>
    </source>
</evidence>
<name>A0ABP4J3Z4_9ACTN</name>
<feature type="domain" description="Transcription regulator PadR N-terminal" evidence="1">
    <location>
        <begin position="7"/>
        <end position="80"/>
    </location>
</feature>